<dbReference type="Proteomes" id="UP001597273">
    <property type="component" value="Unassembled WGS sequence"/>
</dbReference>
<dbReference type="EMBL" id="JBHUFW010000008">
    <property type="protein sequence ID" value="MFD1863459.1"/>
    <property type="molecule type" value="Genomic_DNA"/>
</dbReference>
<feature type="transmembrane region" description="Helical" evidence="1">
    <location>
        <begin position="49"/>
        <end position="74"/>
    </location>
</feature>
<evidence type="ECO:0000256" key="1">
    <source>
        <dbReference type="SAM" id="Phobius"/>
    </source>
</evidence>
<gene>
    <name evidence="2" type="ORF">ACFSDB_11080</name>
</gene>
<comment type="caution">
    <text evidence="2">The sequence shown here is derived from an EMBL/GenBank/DDBJ whole genome shotgun (WGS) entry which is preliminary data.</text>
</comment>
<keyword evidence="1" id="KW-0812">Transmembrane</keyword>
<name>A0ABW4QIN7_9BACL</name>
<keyword evidence="1" id="KW-0472">Membrane</keyword>
<evidence type="ECO:0000313" key="3">
    <source>
        <dbReference type="Proteomes" id="UP001597273"/>
    </source>
</evidence>
<keyword evidence="1" id="KW-1133">Transmembrane helix</keyword>
<protein>
    <submittedName>
        <fullName evidence="2">DUF3267 domain-containing protein</fullName>
    </submittedName>
</protein>
<proteinExistence type="predicted"/>
<reference evidence="3" key="1">
    <citation type="journal article" date="2019" name="Int. J. Syst. Evol. Microbiol.">
        <title>The Global Catalogue of Microorganisms (GCM) 10K type strain sequencing project: providing services to taxonomists for standard genome sequencing and annotation.</title>
        <authorList>
            <consortium name="The Broad Institute Genomics Platform"/>
            <consortium name="The Broad Institute Genome Sequencing Center for Infectious Disease"/>
            <person name="Wu L."/>
            <person name="Ma J."/>
        </authorList>
    </citation>
    <scope>NUCLEOTIDE SEQUENCE [LARGE SCALE GENOMIC DNA]</scope>
    <source>
        <strain evidence="3">CGMCC 1.15475</strain>
    </source>
</reference>
<keyword evidence="3" id="KW-1185">Reference proteome</keyword>
<accession>A0ABW4QIN7</accession>
<evidence type="ECO:0000313" key="2">
    <source>
        <dbReference type="EMBL" id="MFD1863459.1"/>
    </source>
</evidence>
<feature type="transmembrane region" description="Helical" evidence="1">
    <location>
        <begin position="109"/>
        <end position="128"/>
    </location>
</feature>
<feature type="transmembrane region" description="Helical" evidence="1">
    <location>
        <begin position="20"/>
        <end position="37"/>
    </location>
</feature>
<dbReference type="Pfam" id="PF11667">
    <property type="entry name" value="DUF3267"/>
    <property type="match status" value="1"/>
</dbReference>
<dbReference type="InterPro" id="IPR021683">
    <property type="entry name" value="DUF3267"/>
</dbReference>
<organism evidence="2 3">
    <name type="scientific">Planococcus chinensis</name>
    <dbReference type="NCBI Taxonomy" id="272917"/>
    <lineage>
        <taxon>Bacteria</taxon>
        <taxon>Bacillati</taxon>
        <taxon>Bacillota</taxon>
        <taxon>Bacilli</taxon>
        <taxon>Bacillales</taxon>
        <taxon>Caryophanaceae</taxon>
        <taxon>Planococcus</taxon>
    </lineage>
</organism>
<feature type="transmembrane region" description="Helical" evidence="1">
    <location>
        <begin position="134"/>
        <end position="151"/>
    </location>
</feature>
<sequence length="186" mass="20717">MERSRIITMEVRKVAPKALWANVLFLIGFAAAFHFLAEPLDFSFSIPGILYFIIGYVVLIFIHEAFHLIGFILFAKVPFSSLDVGLNLDMGVAYATTTEPIPVKAMKKALLLPFWMTAAIPGLIGFWIGDQVLVLLAAMLAAGAYGDFYMYKALLKEPKSAWVLDDPELPRLHIFDEKPHSKSPDA</sequence>
<dbReference type="RefSeq" id="WP_204893153.1">
    <property type="nucleotide sequence ID" value="NZ_JBHUFW010000008.1"/>
</dbReference>